<dbReference type="GO" id="GO:0003700">
    <property type="term" value="F:DNA-binding transcription factor activity"/>
    <property type="evidence" value="ECO:0007669"/>
    <property type="project" value="InterPro"/>
</dbReference>
<dbReference type="InterPro" id="IPR000847">
    <property type="entry name" value="LysR_HTH_N"/>
</dbReference>
<dbReference type="InterPro" id="IPR050950">
    <property type="entry name" value="HTH-type_LysR_regulators"/>
</dbReference>
<evidence type="ECO:0000313" key="6">
    <source>
        <dbReference type="EMBL" id="RDI22851.1"/>
    </source>
</evidence>
<dbReference type="Gene3D" id="1.10.10.10">
    <property type="entry name" value="Winged helix-like DNA-binding domain superfamily/Winged helix DNA-binding domain"/>
    <property type="match status" value="1"/>
</dbReference>
<dbReference type="Pfam" id="PF03466">
    <property type="entry name" value="LysR_substrate"/>
    <property type="match status" value="1"/>
</dbReference>
<evidence type="ECO:0000313" key="7">
    <source>
        <dbReference type="Proteomes" id="UP000255265"/>
    </source>
</evidence>
<keyword evidence="7" id="KW-1185">Reference proteome</keyword>
<evidence type="ECO:0000256" key="2">
    <source>
        <dbReference type="ARBA" id="ARBA00023015"/>
    </source>
</evidence>
<keyword evidence="4" id="KW-0804">Transcription</keyword>
<organism evidence="6 7">
    <name type="scientific">Pseudacidovorax intermedius</name>
    <dbReference type="NCBI Taxonomy" id="433924"/>
    <lineage>
        <taxon>Bacteria</taxon>
        <taxon>Pseudomonadati</taxon>
        <taxon>Pseudomonadota</taxon>
        <taxon>Betaproteobacteria</taxon>
        <taxon>Burkholderiales</taxon>
        <taxon>Comamonadaceae</taxon>
        <taxon>Pseudacidovorax</taxon>
    </lineage>
</organism>
<dbReference type="GO" id="GO:0005829">
    <property type="term" value="C:cytosol"/>
    <property type="evidence" value="ECO:0007669"/>
    <property type="project" value="TreeGrafter"/>
</dbReference>
<dbReference type="STRING" id="433924.NS331_03025"/>
<dbReference type="GO" id="GO:0003677">
    <property type="term" value="F:DNA binding"/>
    <property type="evidence" value="ECO:0007669"/>
    <property type="project" value="UniProtKB-KW"/>
</dbReference>
<dbReference type="InterPro" id="IPR005119">
    <property type="entry name" value="LysR_subst-bd"/>
</dbReference>
<dbReference type="InterPro" id="IPR036388">
    <property type="entry name" value="WH-like_DNA-bd_sf"/>
</dbReference>
<evidence type="ECO:0000256" key="3">
    <source>
        <dbReference type="ARBA" id="ARBA00023125"/>
    </source>
</evidence>
<dbReference type="PROSITE" id="PS50931">
    <property type="entry name" value="HTH_LYSR"/>
    <property type="match status" value="1"/>
</dbReference>
<evidence type="ECO:0000256" key="4">
    <source>
        <dbReference type="ARBA" id="ARBA00023163"/>
    </source>
</evidence>
<dbReference type="EMBL" id="QQAV01000007">
    <property type="protein sequence ID" value="RDI22851.1"/>
    <property type="molecule type" value="Genomic_DNA"/>
</dbReference>
<dbReference type="AlphaFoldDB" id="A0A370FCC0"/>
<dbReference type="PRINTS" id="PR00039">
    <property type="entry name" value="HTHLYSR"/>
</dbReference>
<gene>
    <name evidence="6" type="ORF">DFR41_107254</name>
</gene>
<dbReference type="InterPro" id="IPR036390">
    <property type="entry name" value="WH_DNA-bd_sf"/>
</dbReference>
<dbReference type="PANTHER" id="PTHR30419:SF8">
    <property type="entry name" value="NITROGEN ASSIMILATION TRANSCRIPTIONAL ACTIVATOR-RELATED"/>
    <property type="match status" value="1"/>
</dbReference>
<dbReference type="Proteomes" id="UP000255265">
    <property type="component" value="Unassembled WGS sequence"/>
</dbReference>
<dbReference type="PANTHER" id="PTHR30419">
    <property type="entry name" value="HTH-TYPE TRANSCRIPTIONAL REGULATOR YBHD"/>
    <property type="match status" value="1"/>
</dbReference>
<keyword evidence="3 6" id="KW-0238">DNA-binding</keyword>
<evidence type="ECO:0000259" key="5">
    <source>
        <dbReference type="PROSITE" id="PS50931"/>
    </source>
</evidence>
<name>A0A370FCC0_9BURK</name>
<proteinExistence type="inferred from homology"/>
<feature type="domain" description="HTH lysR-type" evidence="5">
    <location>
        <begin position="28"/>
        <end position="85"/>
    </location>
</feature>
<keyword evidence="2" id="KW-0805">Transcription regulation</keyword>
<dbReference type="SUPFAM" id="SSF46785">
    <property type="entry name" value="Winged helix' DNA-binding domain"/>
    <property type="match status" value="1"/>
</dbReference>
<comment type="similarity">
    <text evidence="1">Belongs to the LysR transcriptional regulatory family.</text>
</comment>
<accession>A0A370FCC0</accession>
<dbReference type="Gene3D" id="3.40.190.290">
    <property type="match status" value="1"/>
</dbReference>
<protein>
    <submittedName>
        <fullName evidence="6">DNA-binding transcriptional LysR family regulator</fullName>
    </submittedName>
</protein>
<comment type="caution">
    <text evidence="6">The sequence shown here is derived from an EMBL/GenBank/DDBJ whole genome shotgun (WGS) entry which is preliminary data.</text>
</comment>
<reference evidence="6 7" key="1">
    <citation type="submission" date="2018-07" db="EMBL/GenBank/DDBJ databases">
        <title>Genomic Encyclopedia of Type Strains, Phase IV (KMG-IV): sequencing the most valuable type-strain genomes for metagenomic binning, comparative biology and taxonomic classification.</title>
        <authorList>
            <person name="Goeker M."/>
        </authorList>
    </citation>
    <scope>NUCLEOTIDE SEQUENCE [LARGE SCALE GENOMIC DNA]</scope>
    <source>
        <strain evidence="6 7">DSM 21352</strain>
    </source>
</reference>
<evidence type="ECO:0000256" key="1">
    <source>
        <dbReference type="ARBA" id="ARBA00009437"/>
    </source>
</evidence>
<dbReference type="SUPFAM" id="SSF53850">
    <property type="entry name" value="Periplasmic binding protein-like II"/>
    <property type="match status" value="1"/>
</dbReference>
<dbReference type="Pfam" id="PF00126">
    <property type="entry name" value="HTH_1"/>
    <property type="match status" value="1"/>
</dbReference>
<sequence length="343" mass="38030">MKKQTGFMPFWLCSLTMADIDRVLRSNLKLRHLQLLVALDEFRHLGRAAEFLSVTQPAVSKVLAEIERMFALQLFTRSTRGTEPTAYGATVVRFARSVLADYQRTREEIAAVASGGAGRVSVGAMVVAMPGLLVDGVRLLKQRSALTAVLVEEGDLTRLLPRLRVGELDLIVGRLEPGYASPDLETEALYTERMCIVVHRDHPLATRRRKPGWAELAGQPWVMPPPWASSRIKLNQQFYRHQLVPPADVVETASFLATFAFVRDLQAVGFVAETVAQRFEAEGFHAIALPVPIELPPVGVITLRGRRRPPAAVQLLECLREATVRHGLPRARRAVASIGRPKT</sequence>